<dbReference type="GO" id="GO:0003677">
    <property type="term" value="F:DNA binding"/>
    <property type="evidence" value="ECO:0007669"/>
    <property type="project" value="UniProtKB-KW"/>
</dbReference>
<dbReference type="SMART" id="SM00490">
    <property type="entry name" value="HELICc"/>
    <property type="match status" value="1"/>
</dbReference>
<dbReference type="SUPFAM" id="SSF52540">
    <property type="entry name" value="P-loop containing nucleoside triphosphate hydrolases"/>
    <property type="match status" value="1"/>
</dbReference>
<dbReference type="PROSITE" id="PS51194">
    <property type="entry name" value="HELICASE_CTER"/>
    <property type="match status" value="1"/>
</dbReference>
<feature type="domain" description="Helicase C-terminal" evidence="5">
    <location>
        <begin position="289"/>
        <end position="432"/>
    </location>
</feature>
<keyword evidence="1" id="KW-0547">Nucleotide-binding</keyword>
<dbReference type="GO" id="GO:0006302">
    <property type="term" value="P:double-strand break repair"/>
    <property type="evidence" value="ECO:0007669"/>
    <property type="project" value="TreeGrafter"/>
</dbReference>
<organism evidence="6 7">
    <name type="scientific">Streptococcus mitis</name>
    <dbReference type="NCBI Taxonomy" id="28037"/>
    <lineage>
        <taxon>Bacteria</taxon>
        <taxon>Bacillati</taxon>
        <taxon>Bacillota</taxon>
        <taxon>Bacilli</taxon>
        <taxon>Lactobacillales</taxon>
        <taxon>Streptococcaceae</taxon>
        <taxon>Streptococcus</taxon>
        <taxon>Streptococcus mitis group</taxon>
    </lineage>
</organism>
<dbReference type="Pfam" id="PF00270">
    <property type="entry name" value="DEAD"/>
    <property type="match status" value="1"/>
</dbReference>
<dbReference type="GO" id="GO:0006310">
    <property type="term" value="P:DNA recombination"/>
    <property type="evidence" value="ECO:0007669"/>
    <property type="project" value="TreeGrafter"/>
</dbReference>
<evidence type="ECO:0000313" key="7">
    <source>
        <dbReference type="Proteomes" id="UP000272928"/>
    </source>
</evidence>
<protein>
    <submittedName>
        <fullName evidence="6">Transcription-repair-coupling factor</fullName>
        <ecNumber evidence="6">3.6.4.-</ecNumber>
    </submittedName>
</protein>
<keyword evidence="2" id="KW-0067">ATP-binding</keyword>
<name>A0A3R9IIK8_STRMT</name>
<dbReference type="EC" id="3.6.4.-" evidence="6"/>
<dbReference type="EMBL" id="RJNQ01000003">
    <property type="protein sequence ID" value="RSI79011.1"/>
    <property type="molecule type" value="Genomic_DNA"/>
</dbReference>
<sequence length="432" mass="49545">MKVNPNYLGRLFTEKELTKEERQVAMKLPAMRKEKGKLFCQRCNSSILEEWHLPIGAYYCRECLLMKRVRSDQALYYFPQEDFPKQDVLKWRGQLTPFQEKVSEGLIQAVEKKESILVHAVTGAGKTEMIYQVVAKVIDDGGVVCLASPRIDVCLELYKRLQNDFACDIALLHGESDPYFRTPLVVATTHQLLKFHHAFDLLIVDEVDAFPYVDNSVLYYAVNQCVKEEGVKIFLTATSTDELDKMVRTGELKRLSLPRRFHGNPLIIPKPVWLSDFNRCLEKNKLSANLKTYIEKQRRTSYPLLIFASEIKKGEKLKEILQEQFPNENIGFVSSVTENRLEQVQAFRDGELTILISTTILERGVTFPFVDVFVVDANHRLFTKSSLIQIGGRVGRSMDRPTGELLFFHDGLNTSIKKAIKEIKQMNKEAGL</sequence>
<evidence type="ECO:0000256" key="2">
    <source>
        <dbReference type="ARBA" id="ARBA00022840"/>
    </source>
</evidence>
<dbReference type="SMART" id="SM00487">
    <property type="entry name" value="DEXDc"/>
    <property type="match status" value="1"/>
</dbReference>
<dbReference type="Gene3D" id="3.40.50.300">
    <property type="entry name" value="P-loop containing nucleotide triphosphate hydrolases"/>
    <property type="match status" value="2"/>
</dbReference>
<dbReference type="PROSITE" id="PS51192">
    <property type="entry name" value="HELICASE_ATP_BIND_1"/>
    <property type="match status" value="1"/>
</dbReference>
<dbReference type="InterPro" id="IPR011545">
    <property type="entry name" value="DEAD/DEAH_box_helicase_dom"/>
</dbReference>
<proteinExistence type="predicted"/>
<comment type="caution">
    <text evidence="6">The sequence shown here is derived from an EMBL/GenBank/DDBJ whole genome shotgun (WGS) entry which is preliminary data.</text>
</comment>
<keyword evidence="3" id="KW-0238">DNA-binding</keyword>
<dbReference type="InterPro" id="IPR001650">
    <property type="entry name" value="Helicase_C-like"/>
</dbReference>
<dbReference type="GO" id="GO:0016787">
    <property type="term" value="F:hydrolase activity"/>
    <property type="evidence" value="ECO:0007669"/>
    <property type="project" value="UniProtKB-KW"/>
</dbReference>
<dbReference type="PANTHER" id="PTHR30580:SF1">
    <property type="entry name" value="COMF OPERON PROTEIN 1"/>
    <property type="match status" value="1"/>
</dbReference>
<evidence type="ECO:0000313" key="6">
    <source>
        <dbReference type="EMBL" id="RSI79011.1"/>
    </source>
</evidence>
<dbReference type="Pfam" id="PF00271">
    <property type="entry name" value="Helicase_C"/>
    <property type="match status" value="1"/>
</dbReference>
<dbReference type="AlphaFoldDB" id="A0A3R9IIK8"/>
<dbReference type="GO" id="GO:0006270">
    <property type="term" value="P:DNA replication initiation"/>
    <property type="evidence" value="ECO:0007669"/>
    <property type="project" value="TreeGrafter"/>
</dbReference>
<dbReference type="GO" id="GO:0005524">
    <property type="term" value="F:ATP binding"/>
    <property type="evidence" value="ECO:0007669"/>
    <property type="project" value="UniProtKB-KW"/>
</dbReference>
<dbReference type="PANTHER" id="PTHR30580">
    <property type="entry name" value="PRIMOSOMAL PROTEIN N"/>
    <property type="match status" value="1"/>
</dbReference>
<feature type="domain" description="Helicase ATP-binding" evidence="4">
    <location>
        <begin position="107"/>
        <end position="257"/>
    </location>
</feature>
<reference evidence="6 7" key="1">
    <citation type="submission" date="2018-11" db="EMBL/GenBank/DDBJ databases">
        <title>Species Designations Belie Phenotypic and Genotypic Heterogeneity in Oral Streptococci.</title>
        <authorList>
            <person name="Velsko I."/>
        </authorList>
    </citation>
    <scope>NUCLEOTIDE SEQUENCE [LARGE SCALE GENOMIC DNA]</scope>
    <source>
        <strain evidence="6 7">BCA16</strain>
    </source>
</reference>
<accession>A0A3R9IIK8</accession>
<evidence type="ECO:0000259" key="4">
    <source>
        <dbReference type="PROSITE" id="PS51192"/>
    </source>
</evidence>
<dbReference type="Proteomes" id="UP000272928">
    <property type="component" value="Unassembled WGS sequence"/>
</dbReference>
<dbReference type="CDD" id="cd17925">
    <property type="entry name" value="DEXDc_ComFA"/>
    <property type="match status" value="1"/>
</dbReference>
<dbReference type="GO" id="GO:0043138">
    <property type="term" value="F:3'-5' DNA helicase activity"/>
    <property type="evidence" value="ECO:0007669"/>
    <property type="project" value="TreeGrafter"/>
</dbReference>
<dbReference type="RefSeq" id="WP_125827383.1">
    <property type="nucleotide sequence ID" value="NZ_RJNQ01000003.1"/>
</dbReference>
<gene>
    <name evidence="6" type="primary">mfd_1</name>
    <name evidence="6" type="ORF">D8856_02120</name>
</gene>
<keyword evidence="6" id="KW-0378">Hydrolase</keyword>
<evidence type="ECO:0000256" key="3">
    <source>
        <dbReference type="ARBA" id="ARBA00023125"/>
    </source>
</evidence>
<evidence type="ECO:0000259" key="5">
    <source>
        <dbReference type="PROSITE" id="PS51194"/>
    </source>
</evidence>
<dbReference type="InterPro" id="IPR014001">
    <property type="entry name" value="Helicase_ATP-bd"/>
</dbReference>
<evidence type="ECO:0000256" key="1">
    <source>
        <dbReference type="ARBA" id="ARBA00022741"/>
    </source>
</evidence>
<dbReference type="InterPro" id="IPR027417">
    <property type="entry name" value="P-loop_NTPase"/>
</dbReference>